<feature type="transmembrane region" description="Helical" evidence="2">
    <location>
        <begin position="205"/>
        <end position="232"/>
    </location>
</feature>
<keyword evidence="4" id="KW-1185">Reference proteome</keyword>
<name>A0ABW1WXT6_9HYPH</name>
<feature type="transmembrane region" description="Helical" evidence="2">
    <location>
        <begin position="163"/>
        <end position="184"/>
    </location>
</feature>
<proteinExistence type="predicted"/>
<feature type="transmembrane region" description="Helical" evidence="2">
    <location>
        <begin position="355"/>
        <end position="383"/>
    </location>
</feature>
<evidence type="ECO:0000313" key="4">
    <source>
        <dbReference type="Proteomes" id="UP001596237"/>
    </source>
</evidence>
<feature type="region of interest" description="Disordered" evidence="1">
    <location>
        <begin position="246"/>
        <end position="267"/>
    </location>
</feature>
<evidence type="ECO:0000313" key="3">
    <source>
        <dbReference type="EMBL" id="MFC6392426.1"/>
    </source>
</evidence>
<sequence>MTPALPSLRTLLFRLHWALGLTAGFVLAVMGVTGALMSYEEAITAFANRDRVVVAAREARPAPLPGVLAPNILAPSILAARIEAQEPGRRVASLTLSQDPAQSAVARFGRDRASGERAPSVYVDPADGTVLGPVRLETAFATVRELHRWLLIPGEGKGWGRTVTGACALALLAFLGSGLYLRWPGRHGWRVWLRPNLARPGRARWWSLHAIVGTWLLPVYATIALSGLWWSYDWYRTGATWVLTGQTPETRPAGRMPGRTPPADPPVSSSPLDTAWASFSATHDAALATLTLPGPDATTIRIRWYAADKGAAILRNETSYDARTGDLLSDRRSDGAGLGQRLADNMLEVHRGRFFGAPVALLFCLAALAMPGFAATGLTLYILRRRAGRRRSVGGMPRPAAATGRG</sequence>
<dbReference type="Proteomes" id="UP001596237">
    <property type="component" value="Unassembled WGS sequence"/>
</dbReference>
<comment type="caution">
    <text evidence="3">The sequence shown here is derived from an EMBL/GenBank/DDBJ whole genome shotgun (WGS) entry which is preliminary data.</text>
</comment>
<evidence type="ECO:0000256" key="1">
    <source>
        <dbReference type="SAM" id="MobiDB-lite"/>
    </source>
</evidence>
<dbReference type="Pfam" id="PF03929">
    <property type="entry name" value="PepSY_TM"/>
    <property type="match status" value="1"/>
</dbReference>
<dbReference type="RefSeq" id="WP_192284183.1">
    <property type="nucleotide sequence ID" value="NZ_JBHSTT010000098.1"/>
</dbReference>
<dbReference type="EMBL" id="JBHSTT010000098">
    <property type="protein sequence ID" value="MFC6392426.1"/>
    <property type="molecule type" value="Genomic_DNA"/>
</dbReference>
<dbReference type="PANTHER" id="PTHR34219">
    <property type="entry name" value="IRON-REGULATED INNER MEMBRANE PROTEIN-RELATED"/>
    <property type="match status" value="1"/>
</dbReference>
<evidence type="ECO:0000256" key="2">
    <source>
        <dbReference type="SAM" id="Phobius"/>
    </source>
</evidence>
<organism evidence="3 4">
    <name type="scientific">Methylorubrum zatmanii</name>
    <dbReference type="NCBI Taxonomy" id="29429"/>
    <lineage>
        <taxon>Bacteria</taxon>
        <taxon>Pseudomonadati</taxon>
        <taxon>Pseudomonadota</taxon>
        <taxon>Alphaproteobacteria</taxon>
        <taxon>Hyphomicrobiales</taxon>
        <taxon>Methylobacteriaceae</taxon>
        <taxon>Methylorubrum</taxon>
    </lineage>
</organism>
<dbReference type="PANTHER" id="PTHR34219:SF3">
    <property type="entry name" value="BLL7967 PROTEIN"/>
    <property type="match status" value="1"/>
</dbReference>
<protein>
    <submittedName>
        <fullName evidence="3">PepSY-associated TM helix domain-containing protein</fullName>
    </submittedName>
</protein>
<keyword evidence="2" id="KW-1133">Transmembrane helix</keyword>
<feature type="transmembrane region" description="Helical" evidence="2">
    <location>
        <begin position="12"/>
        <end position="39"/>
    </location>
</feature>
<keyword evidence="2" id="KW-0472">Membrane</keyword>
<gene>
    <name evidence="3" type="ORF">ACFQDP_24295</name>
</gene>
<dbReference type="InterPro" id="IPR005625">
    <property type="entry name" value="PepSY-ass_TM"/>
</dbReference>
<reference evidence="4" key="1">
    <citation type="journal article" date="2019" name="Int. J. Syst. Evol. Microbiol.">
        <title>The Global Catalogue of Microorganisms (GCM) 10K type strain sequencing project: providing services to taxonomists for standard genome sequencing and annotation.</title>
        <authorList>
            <consortium name="The Broad Institute Genomics Platform"/>
            <consortium name="The Broad Institute Genome Sequencing Center for Infectious Disease"/>
            <person name="Wu L."/>
            <person name="Ma J."/>
        </authorList>
    </citation>
    <scope>NUCLEOTIDE SEQUENCE [LARGE SCALE GENOMIC DNA]</scope>
    <source>
        <strain evidence="4">CCUG 36916</strain>
    </source>
</reference>
<keyword evidence="2" id="KW-0812">Transmembrane</keyword>
<accession>A0ABW1WXT6</accession>